<comment type="caution">
    <text evidence="7">The sequence shown here is derived from an EMBL/GenBank/DDBJ whole genome shotgun (WGS) entry which is preliminary data.</text>
</comment>
<evidence type="ECO:0000313" key="8">
    <source>
        <dbReference type="Proteomes" id="UP000307808"/>
    </source>
</evidence>
<comment type="function">
    <text evidence="1">Controls the length of the flagellar hook.</text>
</comment>
<name>A0A4U2YSL1_9ACTN</name>
<evidence type="ECO:0000313" key="7">
    <source>
        <dbReference type="EMBL" id="TKI64516.1"/>
    </source>
</evidence>
<evidence type="ECO:0000256" key="4">
    <source>
        <dbReference type="SAM" id="MobiDB-lite"/>
    </source>
</evidence>
<feature type="signal peptide" evidence="5">
    <location>
        <begin position="1"/>
        <end position="17"/>
    </location>
</feature>
<dbReference type="OrthoDB" id="3791041at2"/>
<keyword evidence="7" id="KW-0966">Cell projection</keyword>
<dbReference type="GO" id="GO:0044780">
    <property type="term" value="P:bacterial-type flagellum assembly"/>
    <property type="evidence" value="ECO:0007669"/>
    <property type="project" value="InterPro"/>
</dbReference>
<dbReference type="AlphaFoldDB" id="A0A4U2YSL1"/>
<protein>
    <submittedName>
        <fullName evidence="7">Flagellar hook-length control protein FliK</fullName>
    </submittedName>
</protein>
<evidence type="ECO:0000259" key="6">
    <source>
        <dbReference type="Pfam" id="PF02120"/>
    </source>
</evidence>
<reference evidence="7 8" key="1">
    <citation type="submission" date="2019-04" db="EMBL/GenBank/DDBJ databases">
        <authorList>
            <person name="Dong K."/>
        </authorList>
    </citation>
    <scope>NUCLEOTIDE SEQUENCE [LARGE SCALE GENOMIC DNA]</scope>
    <source>
        <strain evidence="8">dk3543</strain>
    </source>
</reference>
<feature type="compositionally biased region" description="Low complexity" evidence="4">
    <location>
        <begin position="45"/>
        <end position="66"/>
    </location>
</feature>
<evidence type="ECO:0000256" key="1">
    <source>
        <dbReference type="ARBA" id="ARBA00003944"/>
    </source>
</evidence>
<evidence type="ECO:0000256" key="3">
    <source>
        <dbReference type="ARBA" id="ARBA00022795"/>
    </source>
</evidence>
<keyword evidence="3" id="KW-1005">Bacterial flagellum biogenesis</keyword>
<dbReference type="InterPro" id="IPR001635">
    <property type="entry name" value="Flag_hook_Flik"/>
</dbReference>
<dbReference type="RefSeq" id="WP_137064974.1">
    <property type="nucleotide sequence ID" value="NZ_CP040748.1"/>
</dbReference>
<feature type="region of interest" description="Disordered" evidence="4">
    <location>
        <begin position="320"/>
        <end position="394"/>
    </location>
</feature>
<evidence type="ECO:0000256" key="2">
    <source>
        <dbReference type="ARBA" id="ARBA00009149"/>
    </source>
</evidence>
<feature type="region of interest" description="Disordered" evidence="4">
    <location>
        <begin position="112"/>
        <end position="144"/>
    </location>
</feature>
<organism evidence="7 8">
    <name type="scientific">Nocardioides jishulii</name>
    <dbReference type="NCBI Taxonomy" id="2575440"/>
    <lineage>
        <taxon>Bacteria</taxon>
        <taxon>Bacillati</taxon>
        <taxon>Actinomycetota</taxon>
        <taxon>Actinomycetes</taxon>
        <taxon>Propionibacteriales</taxon>
        <taxon>Nocardioidaceae</taxon>
        <taxon>Nocardioides</taxon>
    </lineage>
</organism>
<evidence type="ECO:0000256" key="5">
    <source>
        <dbReference type="SAM" id="SignalP"/>
    </source>
</evidence>
<feature type="compositionally biased region" description="Low complexity" evidence="4">
    <location>
        <begin position="9"/>
        <end position="25"/>
    </location>
</feature>
<dbReference type="InterPro" id="IPR038610">
    <property type="entry name" value="FliK-like_C_sf"/>
</dbReference>
<dbReference type="CDD" id="cd17470">
    <property type="entry name" value="T3SS_Flik_C"/>
    <property type="match status" value="1"/>
</dbReference>
<dbReference type="GO" id="GO:0009424">
    <property type="term" value="C:bacterial-type flagellum hook"/>
    <property type="evidence" value="ECO:0007669"/>
    <property type="project" value="InterPro"/>
</dbReference>
<dbReference type="Gene3D" id="3.30.750.140">
    <property type="match status" value="1"/>
</dbReference>
<feature type="compositionally biased region" description="Basic and acidic residues" evidence="4">
    <location>
        <begin position="344"/>
        <end position="383"/>
    </location>
</feature>
<dbReference type="Proteomes" id="UP000307808">
    <property type="component" value="Unassembled WGS sequence"/>
</dbReference>
<feature type="region of interest" description="Disordered" evidence="4">
    <location>
        <begin position="45"/>
        <end position="99"/>
    </location>
</feature>
<feature type="domain" description="Flagellar hook-length control protein-like C-terminal" evidence="6">
    <location>
        <begin position="256"/>
        <end position="330"/>
    </location>
</feature>
<feature type="chain" id="PRO_5038798016" evidence="5">
    <location>
        <begin position="18"/>
        <end position="394"/>
    </location>
</feature>
<dbReference type="PRINTS" id="PR01007">
    <property type="entry name" value="FLGHOOKFLIK"/>
</dbReference>
<keyword evidence="7" id="KW-0969">Cilium</keyword>
<dbReference type="Pfam" id="PF02120">
    <property type="entry name" value="Flg_hook"/>
    <property type="match status" value="1"/>
</dbReference>
<dbReference type="InterPro" id="IPR021136">
    <property type="entry name" value="Flagellar_hook_control-like_C"/>
</dbReference>
<comment type="similarity">
    <text evidence="2">Belongs to the FliK family.</text>
</comment>
<keyword evidence="8" id="KW-1185">Reference proteome</keyword>
<proteinExistence type="inferred from homology"/>
<accession>A0A4U2YSL1</accession>
<keyword evidence="7" id="KW-0282">Flagellum</keyword>
<sequence>MTALPPLPASAAPAASAAGPSASSGAGSGGFLEMLLAALPGAAVAAPTTPATPTGTGTPTGLTGLPSEASDATVSRDQDADAETGPQAETEPVLPVPFSATPPVAVTEAVRLAEAPTGTTTDATEPRTDESGGRTFLLPGPVATPQGAALSAPVSLAGVSAASVPLADGIQPDSTTTATTTATSAATTAGATGVPASGAPSATSAPGIDISAMTPVQAVTTAPPIATAASAATATPTAAPPVADQVFGEVSRLVSRGDGTHRLTMTLSPEALGDVRVTLTLRNGEVTVDFAAGDEARRALLESAPELRRLLELTGASESRVTVRDGAGPGAGQAHDGPSTSGRGADEAHRDQDHHAGTRDGENAMDGNHRGPGDTRLPHDPVRSTRAAGLDLTL</sequence>
<dbReference type="EMBL" id="SZPY01000001">
    <property type="protein sequence ID" value="TKI64516.1"/>
    <property type="molecule type" value="Genomic_DNA"/>
</dbReference>
<keyword evidence="5" id="KW-0732">Signal</keyword>
<feature type="region of interest" description="Disordered" evidence="4">
    <location>
        <begin position="1"/>
        <end position="29"/>
    </location>
</feature>
<gene>
    <name evidence="7" type="ORF">FC770_05175</name>
</gene>